<evidence type="ECO:0000313" key="1">
    <source>
        <dbReference type="EMBL" id="OWQ96830.1"/>
    </source>
</evidence>
<keyword evidence="2" id="KW-1185">Reference proteome</keyword>
<gene>
    <name evidence="1" type="ORF">CDQ92_06820</name>
</gene>
<dbReference type="PROSITE" id="PS51257">
    <property type="entry name" value="PROKAR_LIPOPROTEIN"/>
    <property type="match status" value="1"/>
</dbReference>
<reference evidence="1 2" key="1">
    <citation type="journal article" date="2010" name="Int. J. Syst. Evol. Microbiol.">
        <title>Sphingopyxis bauzanensis sp. nov., a psychrophilic bacterium isolated from soil.</title>
        <authorList>
            <person name="Zhang D.C."/>
            <person name="Liu H.C."/>
            <person name="Xin Y.H."/>
            <person name="Zhou Y.G."/>
            <person name="Schinner F."/>
            <person name="Margesin R."/>
        </authorList>
    </citation>
    <scope>NUCLEOTIDE SEQUENCE [LARGE SCALE GENOMIC DNA]</scope>
    <source>
        <strain evidence="1 2">DSM 22271</strain>
    </source>
</reference>
<dbReference type="EMBL" id="NISK01000002">
    <property type="protein sequence ID" value="OWQ96830.1"/>
    <property type="molecule type" value="Genomic_DNA"/>
</dbReference>
<dbReference type="Proteomes" id="UP000197361">
    <property type="component" value="Unassembled WGS sequence"/>
</dbReference>
<dbReference type="AlphaFoldDB" id="A0A246JUT0"/>
<comment type="caution">
    <text evidence="1">The sequence shown here is derived from an EMBL/GenBank/DDBJ whole genome shotgun (WGS) entry which is preliminary data.</text>
</comment>
<accession>A0A246JUT0</accession>
<proteinExistence type="predicted"/>
<evidence type="ECO:0000313" key="2">
    <source>
        <dbReference type="Proteomes" id="UP000197361"/>
    </source>
</evidence>
<organism evidence="1 2">
    <name type="scientific">Sphingopyxis bauzanensis</name>
    <dbReference type="NCBI Taxonomy" id="651663"/>
    <lineage>
        <taxon>Bacteria</taxon>
        <taxon>Pseudomonadati</taxon>
        <taxon>Pseudomonadota</taxon>
        <taxon>Alphaproteobacteria</taxon>
        <taxon>Sphingomonadales</taxon>
        <taxon>Sphingomonadaceae</taxon>
        <taxon>Sphingopyxis</taxon>
    </lineage>
</organism>
<protein>
    <submittedName>
        <fullName evidence="1">Uncharacterized protein</fullName>
    </submittedName>
</protein>
<name>A0A246JUT0_9SPHN</name>
<sequence length="172" mass="18846">MIARAKSATMTPLRADGRMTMRIVMLTLAAIASCVPAMAQLAIKLPIAKGLWTNDNQKCATVRYGYVFDGTRWGSLYFYGPNGNLGPAAELRPITQTRVVEGGFTQMQFDGYDGAGYFRVKATGTDRALYRVGAPFREEIQVLDEPLIRCALQTLSPKMQAAIRRHAPAAAK</sequence>